<sequence>VIQSKSVVEDQRQSGDRRRGSDNPVVGGEVFDTYREEMRDGGHNGRNICGRGGFGEQKVLRYTEWKRYNNVESC</sequence>
<feature type="non-terminal residue" evidence="2">
    <location>
        <position position="1"/>
    </location>
</feature>
<evidence type="ECO:0000313" key="3">
    <source>
        <dbReference type="Proteomes" id="UP001154282"/>
    </source>
</evidence>
<accession>A0AAV0RTH8</accession>
<gene>
    <name evidence="2" type="ORF">LITE_LOCUS49409</name>
</gene>
<evidence type="ECO:0000313" key="2">
    <source>
        <dbReference type="EMBL" id="CAI0559837.1"/>
    </source>
</evidence>
<comment type="caution">
    <text evidence="2">The sequence shown here is derived from an EMBL/GenBank/DDBJ whole genome shotgun (WGS) entry which is preliminary data.</text>
</comment>
<proteinExistence type="predicted"/>
<dbReference type="Proteomes" id="UP001154282">
    <property type="component" value="Unassembled WGS sequence"/>
</dbReference>
<name>A0AAV0RTH8_9ROSI</name>
<feature type="region of interest" description="Disordered" evidence="1">
    <location>
        <begin position="1"/>
        <end position="28"/>
    </location>
</feature>
<protein>
    <submittedName>
        <fullName evidence="2">Uncharacterized protein</fullName>
    </submittedName>
</protein>
<evidence type="ECO:0000256" key="1">
    <source>
        <dbReference type="SAM" id="MobiDB-lite"/>
    </source>
</evidence>
<organism evidence="2 3">
    <name type="scientific">Linum tenue</name>
    <dbReference type="NCBI Taxonomy" id="586396"/>
    <lineage>
        <taxon>Eukaryota</taxon>
        <taxon>Viridiplantae</taxon>
        <taxon>Streptophyta</taxon>
        <taxon>Embryophyta</taxon>
        <taxon>Tracheophyta</taxon>
        <taxon>Spermatophyta</taxon>
        <taxon>Magnoliopsida</taxon>
        <taxon>eudicotyledons</taxon>
        <taxon>Gunneridae</taxon>
        <taxon>Pentapetalae</taxon>
        <taxon>rosids</taxon>
        <taxon>fabids</taxon>
        <taxon>Malpighiales</taxon>
        <taxon>Linaceae</taxon>
        <taxon>Linum</taxon>
    </lineage>
</organism>
<feature type="compositionally biased region" description="Basic and acidic residues" evidence="1">
    <location>
        <begin position="7"/>
        <end position="21"/>
    </location>
</feature>
<dbReference type="AlphaFoldDB" id="A0AAV0RTH8"/>
<dbReference type="EMBL" id="CAMGYJ010000011">
    <property type="protein sequence ID" value="CAI0559837.1"/>
    <property type="molecule type" value="Genomic_DNA"/>
</dbReference>
<keyword evidence="3" id="KW-1185">Reference proteome</keyword>
<reference evidence="2" key="1">
    <citation type="submission" date="2022-08" db="EMBL/GenBank/DDBJ databases">
        <authorList>
            <person name="Gutierrez-Valencia J."/>
        </authorList>
    </citation>
    <scope>NUCLEOTIDE SEQUENCE</scope>
</reference>